<dbReference type="Gene3D" id="1.20.120.1870">
    <property type="entry name" value="Fic/DOC protein, Fido domain"/>
    <property type="match status" value="1"/>
</dbReference>
<sequence>MFEITWLDRLDIERIHAELSGRPENEAAPALALLLRRMAGLLQGDEEIELTDLAAALGEAILRDRPFASGNRAVSLVACETFLVLNGLDLLPLSDEELAATWLALEAGDLTAFELAGILRGERPELVEDAIAAHAHRLPAGMGGDDGER</sequence>
<keyword evidence="2" id="KW-1185">Reference proteome</keyword>
<name>A0A1H0IQ31_9HYPH</name>
<dbReference type="OrthoDB" id="9802752at2"/>
<protein>
    <recommendedName>
        <fullName evidence="3">Death on curing protein</fullName>
    </recommendedName>
</protein>
<proteinExistence type="predicted"/>
<dbReference type="GO" id="GO:0016301">
    <property type="term" value="F:kinase activity"/>
    <property type="evidence" value="ECO:0007669"/>
    <property type="project" value="InterPro"/>
</dbReference>
<dbReference type="Proteomes" id="UP000198793">
    <property type="component" value="Unassembled WGS sequence"/>
</dbReference>
<dbReference type="STRING" id="1166073.SAMN05192530_105269"/>
<dbReference type="RefSeq" id="WP_090673924.1">
    <property type="nucleotide sequence ID" value="NZ_FNIT01000005.1"/>
</dbReference>
<dbReference type="InterPro" id="IPR006440">
    <property type="entry name" value="Doc"/>
</dbReference>
<gene>
    <name evidence="1" type="ORF">SAMN05192530_105269</name>
</gene>
<dbReference type="EMBL" id="FNIT01000005">
    <property type="protein sequence ID" value="SDO33430.1"/>
    <property type="molecule type" value="Genomic_DNA"/>
</dbReference>
<reference evidence="1 2" key="1">
    <citation type="submission" date="2016-10" db="EMBL/GenBank/DDBJ databases">
        <authorList>
            <person name="de Groot N.N."/>
        </authorList>
    </citation>
    <scope>NUCLEOTIDE SEQUENCE [LARGE SCALE GENOMIC DNA]</scope>
    <source>
        <strain evidence="2">L7-484,KACC 16230,DSM 25025</strain>
    </source>
</reference>
<dbReference type="InterPro" id="IPR053737">
    <property type="entry name" value="Type_II_TA_Toxin"/>
</dbReference>
<evidence type="ECO:0000313" key="1">
    <source>
        <dbReference type="EMBL" id="SDO33430.1"/>
    </source>
</evidence>
<evidence type="ECO:0000313" key="2">
    <source>
        <dbReference type="Proteomes" id="UP000198793"/>
    </source>
</evidence>
<organism evidence="1 2">
    <name type="scientific">Aureimonas jatrophae</name>
    <dbReference type="NCBI Taxonomy" id="1166073"/>
    <lineage>
        <taxon>Bacteria</taxon>
        <taxon>Pseudomonadati</taxon>
        <taxon>Pseudomonadota</taxon>
        <taxon>Alphaproteobacteria</taxon>
        <taxon>Hyphomicrobiales</taxon>
        <taxon>Aurantimonadaceae</taxon>
        <taxon>Aureimonas</taxon>
    </lineage>
</organism>
<dbReference type="AlphaFoldDB" id="A0A1H0IQ31"/>
<evidence type="ECO:0008006" key="3">
    <source>
        <dbReference type="Google" id="ProtNLM"/>
    </source>
</evidence>
<dbReference type="PANTHER" id="PTHR39426">
    <property type="entry name" value="HOMOLOGY TO DEATH-ON-CURING PROTEIN OF PHAGE P1"/>
    <property type="match status" value="1"/>
</dbReference>
<dbReference type="PANTHER" id="PTHR39426:SF1">
    <property type="entry name" value="HOMOLOGY TO DEATH-ON-CURING PROTEIN OF PHAGE P1"/>
    <property type="match status" value="1"/>
</dbReference>
<accession>A0A1H0IQ31</accession>